<evidence type="ECO:0000313" key="7">
    <source>
        <dbReference type="Proteomes" id="UP000719766"/>
    </source>
</evidence>
<accession>A0A9P7ATV5</accession>
<keyword evidence="7" id="KW-1185">Reference proteome</keyword>
<feature type="domain" description="MYND-type" evidence="5">
    <location>
        <begin position="232"/>
        <end position="271"/>
    </location>
</feature>
<keyword evidence="3" id="KW-0862">Zinc</keyword>
<evidence type="ECO:0000259" key="5">
    <source>
        <dbReference type="PROSITE" id="PS50865"/>
    </source>
</evidence>
<evidence type="ECO:0000256" key="3">
    <source>
        <dbReference type="ARBA" id="ARBA00022833"/>
    </source>
</evidence>
<dbReference type="Pfam" id="PF01753">
    <property type="entry name" value="zf-MYND"/>
    <property type="match status" value="1"/>
</dbReference>
<dbReference type="EMBL" id="JABBWE010000023">
    <property type="protein sequence ID" value="KAG1795048.1"/>
    <property type="molecule type" value="Genomic_DNA"/>
</dbReference>
<keyword evidence="2 4" id="KW-0863">Zinc-finger</keyword>
<proteinExistence type="predicted"/>
<reference evidence="6" key="1">
    <citation type="journal article" date="2020" name="New Phytol.">
        <title>Comparative genomics reveals dynamic genome evolution in host specialist ectomycorrhizal fungi.</title>
        <authorList>
            <person name="Lofgren L.A."/>
            <person name="Nguyen N.H."/>
            <person name="Vilgalys R."/>
            <person name="Ruytinx J."/>
            <person name="Liao H.L."/>
            <person name="Branco S."/>
            <person name="Kuo A."/>
            <person name="LaButti K."/>
            <person name="Lipzen A."/>
            <person name="Andreopoulos W."/>
            <person name="Pangilinan J."/>
            <person name="Riley R."/>
            <person name="Hundley H."/>
            <person name="Na H."/>
            <person name="Barry K."/>
            <person name="Grigoriev I.V."/>
            <person name="Stajich J.E."/>
            <person name="Kennedy P.G."/>
        </authorList>
    </citation>
    <scope>NUCLEOTIDE SEQUENCE</scope>
    <source>
        <strain evidence="6">S12</strain>
    </source>
</reference>
<sequence length="276" mass="30392">MIAACLCPHCTCCSWVRTDPPLRTSGIITMSWMSGTQAGMQGLLNVTADSLAEYCGLTGDHQANSVFLESQLGLLQRNPSQSVINSEFCAKYLPALVDAYDAQDAAFNIPMRMLNAVAYLPYFARFLLTTAKTSICKTQAHRMATASSAPADPVHIVEMCQFLSTLLALQGTNSVSEEDKQALLPKLREWNRKYQKQQITRCLKQLEDDPETTILAGGLKQHCESSLNECGFDGCGKSGTSKLLQCSRCKTAVYCDRDHQKKSWPSHKATCFPAVF</sequence>
<evidence type="ECO:0000256" key="1">
    <source>
        <dbReference type="ARBA" id="ARBA00022723"/>
    </source>
</evidence>
<comment type="caution">
    <text evidence="6">The sequence shown here is derived from an EMBL/GenBank/DDBJ whole genome shotgun (WGS) entry which is preliminary data.</text>
</comment>
<dbReference type="GO" id="GO:0008270">
    <property type="term" value="F:zinc ion binding"/>
    <property type="evidence" value="ECO:0007669"/>
    <property type="project" value="UniProtKB-KW"/>
</dbReference>
<name>A0A9P7ATV5_9AGAM</name>
<dbReference type="AlphaFoldDB" id="A0A9P7ATV5"/>
<protein>
    <recommendedName>
        <fullName evidence="5">MYND-type domain-containing protein</fullName>
    </recommendedName>
</protein>
<organism evidence="6 7">
    <name type="scientific">Suillus plorans</name>
    <dbReference type="NCBI Taxonomy" id="116603"/>
    <lineage>
        <taxon>Eukaryota</taxon>
        <taxon>Fungi</taxon>
        <taxon>Dikarya</taxon>
        <taxon>Basidiomycota</taxon>
        <taxon>Agaricomycotina</taxon>
        <taxon>Agaricomycetes</taxon>
        <taxon>Agaricomycetidae</taxon>
        <taxon>Boletales</taxon>
        <taxon>Suillineae</taxon>
        <taxon>Suillaceae</taxon>
        <taxon>Suillus</taxon>
    </lineage>
</organism>
<dbReference type="SUPFAM" id="SSF144232">
    <property type="entry name" value="HIT/MYND zinc finger-like"/>
    <property type="match status" value="1"/>
</dbReference>
<dbReference type="InterPro" id="IPR002893">
    <property type="entry name" value="Znf_MYND"/>
</dbReference>
<dbReference type="GeneID" id="64596543"/>
<dbReference type="RefSeq" id="XP_041161000.1">
    <property type="nucleotide sequence ID" value="XM_041302779.1"/>
</dbReference>
<dbReference type="PROSITE" id="PS50865">
    <property type="entry name" value="ZF_MYND_2"/>
    <property type="match status" value="1"/>
</dbReference>
<evidence type="ECO:0000256" key="2">
    <source>
        <dbReference type="ARBA" id="ARBA00022771"/>
    </source>
</evidence>
<evidence type="ECO:0000256" key="4">
    <source>
        <dbReference type="PROSITE-ProRule" id="PRU00134"/>
    </source>
</evidence>
<dbReference type="Gene3D" id="6.10.140.2220">
    <property type="match status" value="1"/>
</dbReference>
<dbReference type="OrthoDB" id="432970at2759"/>
<dbReference type="Proteomes" id="UP000719766">
    <property type="component" value="Unassembled WGS sequence"/>
</dbReference>
<gene>
    <name evidence="6" type="ORF">HD556DRAFT_1365702</name>
</gene>
<evidence type="ECO:0000313" key="6">
    <source>
        <dbReference type="EMBL" id="KAG1795048.1"/>
    </source>
</evidence>
<keyword evidence="1" id="KW-0479">Metal-binding</keyword>